<dbReference type="RefSeq" id="WP_116706101.1">
    <property type="nucleotide sequence ID" value="NZ_QEKW01000001.1"/>
</dbReference>
<organism evidence="1 2">
    <name type="scientific">Actinomycetospora cinnamomea</name>
    <dbReference type="NCBI Taxonomy" id="663609"/>
    <lineage>
        <taxon>Bacteria</taxon>
        <taxon>Bacillati</taxon>
        <taxon>Actinomycetota</taxon>
        <taxon>Actinomycetes</taxon>
        <taxon>Pseudonocardiales</taxon>
        <taxon>Pseudonocardiaceae</taxon>
        <taxon>Actinomycetospora</taxon>
    </lineage>
</organism>
<dbReference type="AlphaFoldDB" id="A0A2U1FPS3"/>
<evidence type="ECO:0000313" key="2">
    <source>
        <dbReference type="Proteomes" id="UP000245639"/>
    </source>
</evidence>
<evidence type="ECO:0000313" key="1">
    <source>
        <dbReference type="EMBL" id="PVZ14193.1"/>
    </source>
</evidence>
<accession>A0A2U1FPS3</accession>
<reference evidence="1 2" key="1">
    <citation type="submission" date="2018-04" db="EMBL/GenBank/DDBJ databases">
        <title>Genomic Encyclopedia of Type Strains, Phase IV (KMG-IV): sequencing the most valuable type-strain genomes for metagenomic binning, comparative biology and taxonomic classification.</title>
        <authorList>
            <person name="Goeker M."/>
        </authorList>
    </citation>
    <scope>NUCLEOTIDE SEQUENCE [LARGE SCALE GENOMIC DNA]</scope>
    <source>
        <strain evidence="1 2">DSM 45771</strain>
    </source>
</reference>
<dbReference type="Proteomes" id="UP000245639">
    <property type="component" value="Unassembled WGS sequence"/>
</dbReference>
<name>A0A2U1FPS3_9PSEU</name>
<dbReference type="EMBL" id="QEKW01000001">
    <property type="protein sequence ID" value="PVZ14193.1"/>
    <property type="molecule type" value="Genomic_DNA"/>
</dbReference>
<gene>
    <name evidence="1" type="ORF">C8D89_10157</name>
</gene>
<proteinExistence type="predicted"/>
<comment type="caution">
    <text evidence="1">The sequence shown here is derived from an EMBL/GenBank/DDBJ whole genome shotgun (WGS) entry which is preliminary data.</text>
</comment>
<protein>
    <submittedName>
        <fullName evidence="1">Uncharacterized protein</fullName>
    </submittedName>
</protein>
<sequence>MTYDAVSAYTVLFGDGEAPARVTVHGSAEEAWGALDLLVRGRSRRWRARPGAIDEGRVTELAERWRRADPERRYWQVAPHRLRVTVPAIAEPRTVRPA</sequence>
<keyword evidence="2" id="KW-1185">Reference proteome</keyword>
<dbReference type="OrthoDB" id="3578255at2"/>